<evidence type="ECO:0000313" key="4">
    <source>
        <dbReference type="Proteomes" id="UP001634007"/>
    </source>
</evidence>
<keyword evidence="1" id="KW-0472">Membrane</keyword>
<keyword evidence="4" id="KW-1185">Reference proteome</keyword>
<organism evidence="3 4">
    <name type="scientific">Eucalyptus globulus</name>
    <name type="common">Tasmanian blue gum</name>
    <dbReference type="NCBI Taxonomy" id="34317"/>
    <lineage>
        <taxon>Eukaryota</taxon>
        <taxon>Viridiplantae</taxon>
        <taxon>Streptophyta</taxon>
        <taxon>Embryophyta</taxon>
        <taxon>Tracheophyta</taxon>
        <taxon>Spermatophyta</taxon>
        <taxon>Magnoliopsida</taxon>
        <taxon>eudicotyledons</taxon>
        <taxon>Gunneridae</taxon>
        <taxon>Pentapetalae</taxon>
        <taxon>rosids</taxon>
        <taxon>malvids</taxon>
        <taxon>Myrtales</taxon>
        <taxon>Myrtaceae</taxon>
        <taxon>Myrtoideae</taxon>
        <taxon>Eucalypteae</taxon>
        <taxon>Eucalyptus</taxon>
    </lineage>
</organism>
<keyword evidence="1" id="KW-1133">Transmembrane helix</keyword>
<sequence length="703" mass="80637">MGFSLLRPNTRELWKEWGLPLFVLLSLFLQLILVTLGFRRKSIYRYWIRVVVWTTYLSADSIATLTLGILLNRLANIKEVKGTIDPKSQITAFWAPFLLLHLGGPDTITAYALEDNELCLRQLLRPCVQVALVTPQVLQEWGSTLSILAAGVILVGFIKYAERTCFCFPISYTLKTEEGYRVDFDEVMEVPASEDLSVNSGQAIDKEKDGTLVEAYELFKIFKLLFVGLVLNSGDLEASKRMLVNSPAMDSTMAFGIVEIELGFMYDLLYTKALLLNRAWGIFRWITNLLVLCAVVVFFSLQDRKDYPKVDIYITFLLISAAILLEIYSGLLAISSDWVDHWRLWRPGGSTISSAVSFLRIFPNPRWLNSVAQFNLLKLSIRKRNGIFSKYPWLGESDEKLEKNSYIDYREFKSNIKEWTFRRMREMVAYLEGRSRMESRLTSLELEASEVLKRSNDGHLNWSVNDTEFDQRILSWHIATELCHYKDLNKRQGKSPEDVTNFKMSKLASRYMLYLLVLHPSTLPTGTGVLRYEDTLVDAQKFFEDKLATWAQNLFKKEKQGHTGVKSCKEEHKSTESRDLCEVCHLLLQVGTQLPATKIRGGKSRSVLFDACHLAYQLNDIESKDFSRKWDLIGKVWAKLLIYTAYKSHSYEHSESPSRGGGLISHVWLLMAHLGMAETVQTSEAQCITKLIVSFRPKKKKKN</sequence>
<feature type="transmembrane region" description="Helical" evidence="1">
    <location>
        <begin position="282"/>
        <end position="301"/>
    </location>
</feature>
<name>A0ABD3IZP6_EUCGL</name>
<evidence type="ECO:0000259" key="2">
    <source>
        <dbReference type="Pfam" id="PF13968"/>
    </source>
</evidence>
<dbReference type="EMBL" id="JBJKBG010000010">
    <property type="protein sequence ID" value="KAL3720511.1"/>
    <property type="molecule type" value="Genomic_DNA"/>
</dbReference>
<feature type="transmembrane region" description="Helical" evidence="1">
    <location>
        <begin position="17"/>
        <end position="38"/>
    </location>
</feature>
<keyword evidence="1" id="KW-0812">Transmembrane</keyword>
<feature type="transmembrane region" description="Helical" evidence="1">
    <location>
        <begin position="141"/>
        <end position="161"/>
    </location>
</feature>
<evidence type="ECO:0000256" key="1">
    <source>
        <dbReference type="SAM" id="Phobius"/>
    </source>
</evidence>
<dbReference type="Proteomes" id="UP001634007">
    <property type="component" value="Unassembled WGS sequence"/>
</dbReference>
<accession>A0ABD3IZP6</accession>
<dbReference type="Pfam" id="PF13968">
    <property type="entry name" value="DUF4220"/>
    <property type="match status" value="1"/>
</dbReference>
<feature type="domain" description="DUF4220" evidence="2">
    <location>
        <begin position="53"/>
        <end position="378"/>
    </location>
</feature>
<gene>
    <name evidence="3" type="ORF">ACJRO7_005342</name>
</gene>
<dbReference type="PANTHER" id="PTHR31325">
    <property type="entry name" value="OS01G0798800 PROTEIN-RELATED"/>
    <property type="match status" value="1"/>
</dbReference>
<protein>
    <recommendedName>
        <fullName evidence="2">DUF4220 domain-containing protein</fullName>
    </recommendedName>
</protein>
<dbReference type="InterPro" id="IPR025315">
    <property type="entry name" value="DUF4220"/>
</dbReference>
<feature type="transmembrane region" description="Helical" evidence="1">
    <location>
        <begin position="50"/>
        <end position="71"/>
    </location>
</feature>
<dbReference type="InterPro" id="IPR007658">
    <property type="entry name" value="DUF594"/>
</dbReference>
<feature type="transmembrane region" description="Helical" evidence="1">
    <location>
        <begin position="313"/>
        <end position="334"/>
    </location>
</feature>
<comment type="caution">
    <text evidence="3">The sequence shown here is derived from an EMBL/GenBank/DDBJ whole genome shotgun (WGS) entry which is preliminary data.</text>
</comment>
<dbReference type="AlphaFoldDB" id="A0ABD3IZP6"/>
<dbReference type="Pfam" id="PF04578">
    <property type="entry name" value="DUF594"/>
    <property type="match status" value="1"/>
</dbReference>
<proteinExistence type="predicted"/>
<reference evidence="3 4" key="1">
    <citation type="submission" date="2024-11" db="EMBL/GenBank/DDBJ databases">
        <title>Chromosome-level genome assembly of Eucalyptus globulus Labill. provides insights into its genome evolution.</title>
        <authorList>
            <person name="Li X."/>
        </authorList>
    </citation>
    <scope>NUCLEOTIDE SEQUENCE [LARGE SCALE GENOMIC DNA]</scope>
    <source>
        <strain evidence="3">CL2024</strain>
        <tissue evidence="3">Fresh tender leaves</tissue>
    </source>
</reference>
<evidence type="ECO:0000313" key="3">
    <source>
        <dbReference type="EMBL" id="KAL3720511.1"/>
    </source>
</evidence>